<name>A0A1W9KNV8_9BURK</name>
<gene>
    <name evidence="2" type="ORF">BWK72_20060</name>
</gene>
<keyword evidence="1" id="KW-0812">Transmembrane</keyword>
<evidence type="ECO:0000313" key="3">
    <source>
        <dbReference type="Proteomes" id="UP000192505"/>
    </source>
</evidence>
<evidence type="ECO:0000313" key="2">
    <source>
        <dbReference type="EMBL" id="OQW85850.1"/>
    </source>
</evidence>
<proteinExistence type="predicted"/>
<sequence>MAIARAVLEATAFFAGALVAGLVEVTGLAAFFGVVAVLGDAFFAVAMLNGSFAFELAQKCNQ</sequence>
<dbReference type="EMBL" id="MTEI01000031">
    <property type="protein sequence ID" value="OQW85850.1"/>
    <property type="molecule type" value="Genomic_DNA"/>
</dbReference>
<dbReference type="AlphaFoldDB" id="A0A1W9KNV8"/>
<accession>A0A1W9KNV8</accession>
<feature type="transmembrane region" description="Helical" evidence="1">
    <location>
        <begin position="12"/>
        <end position="35"/>
    </location>
</feature>
<protein>
    <submittedName>
        <fullName evidence="2">Uncharacterized protein</fullName>
    </submittedName>
</protein>
<comment type="caution">
    <text evidence="2">The sequence shown here is derived from an EMBL/GenBank/DDBJ whole genome shotgun (WGS) entry which is preliminary data.</text>
</comment>
<reference evidence="2 3" key="1">
    <citation type="submission" date="2017-01" db="EMBL/GenBank/DDBJ databases">
        <title>Novel large sulfur bacteria in the metagenomes of groundwater-fed chemosynthetic microbial mats in the Lake Huron basin.</title>
        <authorList>
            <person name="Sharrar A.M."/>
            <person name="Flood B.E."/>
            <person name="Bailey J.V."/>
            <person name="Jones D.S."/>
            <person name="Biddanda B."/>
            <person name="Ruberg S.A."/>
            <person name="Marcus D.N."/>
            <person name="Dick G.J."/>
        </authorList>
    </citation>
    <scope>NUCLEOTIDE SEQUENCE [LARGE SCALE GENOMIC DNA]</scope>
    <source>
        <strain evidence="2">A7</strain>
    </source>
</reference>
<keyword evidence="1" id="KW-0472">Membrane</keyword>
<evidence type="ECO:0000256" key="1">
    <source>
        <dbReference type="SAM" id="Phobius"/>
    </source>
</evidence>
<dbReference type="Proteomes" id="UP000192505">
    <property type="component" value="Unassembled WGS sequence"/>
</dbReference>
<organism evidence="2 3">
    <name type="scientific">Rhodoferax ferrireducens</name>
    <dbReference type="NCBI Taxonomy" id="192843"/>
    <lineage>
        <taxon>Bacteria</taxon>
        <taxon>Pseudomonadati</taxon>
        <taxon>Pseudomonadota</taxon>
        <taxon>Betaproteobacteria</taxon>
        <taxon>Burkholderiales</taxon>
        <taxon>Comamonadaceae</taxon>
        <taxon>Rhodoferax</taxon>
    </lineage>
</organism>
<keyword evidence="1" id="KW-1133">Transmembrane helix</keyword>